<dbReference type="PANTHER" id="PTHR10067">
    <property type="entry name" value="PHOSPHATIDYLSERINE DECARBOXYLASE"/>
    <property type="match status" value="1"/>
</dbReference>
<dbReference type="NCBIfam" id="TIGR00163">
    <property type="entry name" value="PS_decarb"/>
    <property type="match status" value="1"/>
</dbReference>
<dbReference type="AlphaFoldDB" id="A0A7R8ZR86"/>
<evidence type="ECO:0000256" key="5">
    <source>
        <dbReference type="ARBA" id="ARBA00022793"/>
    </source>
</evidence>
<evidence type="ECO:0000313" key="13">
    <source>
        <dbReference type="EMBL" id="CAD7229207.1"/>
    </source>
</evidence>
<evidence type="ECO:0000256" key="6">
    <source>
        <dbReference type="ARBA" id="ARBA00023098"/>
    </source>
</evidence>
<comment type="cofactor">
    <cofactor evidence="1">
        <name>pyruvate</name>
        <dbReference type="ChEBI" id="CHEBI:15361"/>
    </cofactor>
</comment>
<proteinExistence type="predicted"/>
<evidence type="ECO:0000256" key="9">
    <source>
        <dbReference type="ARBA" id="ARBA00023264"/>
    </source>
</evidence>
<dbReference type="GO" id="GO:0005739">
    <property type="term" value="C:mitochondrion"/>
    <property type="evidence" value="ECO:0007669"/>
    <property type="project" value="TreeGrafter"/>
</dbReference>
<evidence type="ECO:0000256" key="11">
    <source>
        <dbReference type="ARBA" id="ARBA00024326"/>
    </source>
</evidence>
<keyword evidence="9" id="KW-1208">Phospholipid metabolism</keyword>
<keyword evidence="4" id="KW-0444">Lipid biosynthesis</keyword>
<organism evidence="13">
    <name type="scientific">Cyprideis torosa</name>
    <dbReference type="NCBI Taxonomy" id="163714"/>
    <lineage>
        <taxon>Eukaryota</taxon>
        <taxon>Metazoa</taxon>
        <taxon>Ecdysozoa</taxon>
        <taxon>Arthropoda</taxon>
        <taxon>Crustacea</taxon>
        <taxon>Oligostraca</taxon>
        <taxon>Ostracoda</taxon>
        <taxon>Podocopa</taxon>
        <taxon>Podocopida</taxon>
        <taxon>Cytherocopina</taxon>
        <taxon>Cytheroidea</taxon>
        <taxon>Cytherideidae</taxon>
        <taxon>Cyprideis</taxon>
    </lineage>
</organism>
<evidence type="ECO:0000256" key="8">
    <source>
        <dbReference type="ARBA" id="ARBA00023239"/>
    </source>
</evidence>
<dbReference type="InterPro" id="IPR033177">
    <property type="entry name" value="PSD-B"/>
</dbReference>
<keyword evidence="8" id="KW-0456">Lyase</keyword>
<evidence type="ECO:0000256" key="12">
    <source>
        <dbReference type="ARBA" id="ARBA00045136"/>
    </source>
</evidence>
<dbReference type="EC" id="4.1.1.65" evidence="3"/>
<dbReference type="PANTHER" id="PTHR10067:SF6">
    <property type="entry name" value="PHOSPHATIDYLSERINE DECARBOXYLASE PROENZYME, MITOCHONDRIAL"/>
    <property type="match status" value="1"/>
</dbReference>
<comment type="function">
    <text evidence="12">Catalyzes the formation of phosphatidylethanolamine (PtdEtn) from phosphatidylserine (PtdSer). Plays a central role in phospholipid metabolism and in the interorganelle trafficking of phosphatidylserine. May be involved in lipid droplet biogenesis at the endoplasmic reticulum membrane.</text>
</comment>
<reference evidence="13" key="1">
    <citation type="submission" date="2020-11" db="EMBL/GenBank/DDBJ databases">
        <authorList>
            <person name="Tran Van P."/>
        </authorList>
    </citation>
    <scope>NUCLEOTIDE SEQUENCE</scope>
</reference>
<evidence type="ECO:0000256" key="7">
    <source>
        <dbReference type="ARBA" id="ARBA00023209"/>
    </source>
</evidence>
<dbReference type="GO" id="GO:0004609">
    <property type="term" value="F:phosphatidylserine decarboxylase activity"/>
    <property type="evidence" value="ECO:0007669"/>
    <property type="project" value="UniProtKB-EC"/>
</dbReference>
<dbReference type="Pfam" id="PF02666">
    <property type="entry name" value="PS_Dcarbxylase"/>
    <property type="match status" value="1"/>
</dbReference>
<dbReference type="UniPathway" id="UPA00558"/>
<evidence type="ECO:0000256" key="4">
    <source>
        <dbReference type="ARBA" id="ARBA00022516"/>
    </source>
</evidence>
<keyword evidence="7" id="KW-0594">Phospholipid biosynthesis</keyword>
<keyword evidence="10" id="KW-0670">Pyruvate</keyword>
<evidence type="ECO:0000256" key="2">
    <source>
        <dbReference type="ARBA" id="ARBA00005189"/>
    </source>
</evidence>
<evidence type="ECO:0000256" key="3">
    <source>
        <dbReference type="ARBA" id="ARBA00012243"/>
    </source>
</evidence>
<keyword evidence="6" id="KW-0443">Lipid metabolism</keyword>
<dbReference type="InterPro" id="IPR003817">
    <property type="entry name" value="PS_Dcarbxylase"/>
</dbReference>
<accession>A0A7R8ZR86</accession>
<feature type="non-terminal residue" evidence="13">
    <location>
        <position position="489"/>
    </location>
</feature>
<dbReference type="OrthoDB" id="4330at2759"/>
<keyword evidence="5" id="KW-0210">Decarboxylase</keyword>
<dbReference type="EMBL" id="OB661936">
    <property type="protein sequence ID" value="CAD7229207.1"/>
    <property type="molecule type" value="Genomic_DNA"/>
</dbReference>
<protein>
    <recommendedName>
        <fullName evidence="3">phosphatidylserine decarboxylase</fullName>
        <ecNumber evidence="3">4.1.1.65</ecNumber>
    </recommendedName>
</protein>
<comment type="pathway">
    <text evidence="2">Lipid metabolism.</text>
</comment>
<sequence>PTLIGPVAPLLEWRTLLPTAAPSVVLLGSPTVLYCTAFRKQACAVCLRGVFYVLTGLDELKPWPIGRAMLKSVRASIKCVRKQVSLFSCHSSLLRSRTVVSTPRKPFFTFKRFFSHRSRAQARTSCHSNSRMHTSDAARSFTSTSYDPAASFTTRLTTAIPISAGLLLLAILHLRRVKRREEVRLGQREPNDLTASRTQLQLYRLLPWRLLSRAWGSVHSWTIPESLRPILLGLYAKTFHCDLHDAVEPEIRKYRNLGEFFRRRVKPEARPINSASAFVSPCDGQVLAAGPVTEGKVEQVKGVTYSLNRFLGHSGDVEDLLHDSEKNTLYQMVIYLAPGDYHQFFSPVQWVIEKRKHFPGDLLSVSPSVAAWIRDLFVLNERAVYSGQWTHGFFSMTAVGATNVGSIRVPMDAELNTNRPWDKKNKVHTRQFATPVAMRKGELLGEFNLGSTIVLLFEAPKTAMSVEDGRKLLGHIQIGKPLLKMDFEN</sequence>
<evidence type="ECO:0000256" key="1">
    <source>
        <dbReference type="ARBA" id="ARBA00001928"/>
    </source>
</evidence>
<comment type="pathway">
    <text evidence="11">Phospholipid metabolism; phosphatidylethanolamine biosynthesis.</text>
</comment>
<name>A0A7R8ZR86_9CRUS</name>
<evidence type="ECO:0000256" key="10">
    <source>
        <dbReference type="ARBA" id="ARBA00023317"/>
    </source>
</evidence>
<gene>
    <name evidence="13" type="ORF">CTOB1V02_LOCUS7080</name>
</gene>
<dbReference type="GO" id="GO:0006646">
    <property type="term" value="P:phosphatidylethanolamine biosynthetic process"/>
    <property type="evidence" value="ECO:0007669"/>
    <property type="project" value="UniProtKB-UniPathway"/>
</dbReference>